<dbReference type="FunFam" id="2.60.40.10:FF:000425">
    <property type="entry name" value="Myosin light chain kinase"/>
    <property type="match status" value="1"/>
</dbReference>
<feature type="region of interest" description="Disordered" evidence="6">
    <location>
        <begin position="296"/>
        <end position="319"/>
    </location>
</feature>
<comment type="subcellular location">
    <subcellularLocation>
        <location evidence="1">Cytoplasm</location>
    </subcellularLocation>
</comment>
<feature type="domain" description="Ig-like" evidence="7">
    <location>
        <begin position="577"/>
        <end position="666"/>
    </location>
</feature>
<reference evidence="9" key="1">
    <citation type="submission" date="2011-08" db="EMBL/GenBank/DDBJ databases">
        <title>The draft genome of Latimeria chalumnae.</title>
        <authorList>
            <person name="Di Palma F."/>
            <person name="Alfoldi J."/>
            <person name="Johnson J."/>
            <person name="Berlin A."/>
            <person name="Gnerre S."/>
            <person name="Jaffe D."/>
            <person name="MacCallum I."/>
            <person name="Young S."/>
            <person name="Walker B.J."/>
            <person name="Lander E."/>
            <person name="Lindblad-Toh K."/>
        </authorList>
    </citation>
    <scope>NUCLEOTIDE SEQUENCE [LARGE SCALE GENOMIC DNA]</scope>
    <source>
        <strain evidence="9">Wild caught</strain>
    </source>
</reference>
<dbReference type="GO" id="GO:0005737">
    <property type="term" value="C:cytoplasm"/>
    <property type="evidence" value="ECO:0007669"/>
    <property type="project" value="UniProtKB-SubCell"/>
</dbReference>
<dbReference type="Bgee" id="ENSLACG00000016353">
    <property type="expression patterns" value="Expressed in post-anal tail muscle and 6 other cell types or tissues"/>
</dbReference>
<accession>H3B9K1</accession>
<evidence type="ECO:0000256" key="6">
    <source>
        <dbReference type="SAM" id="MobiDB-lite"/>
    </source>
</evidence>
<evidence type="ECO:0000313" key="8">
    <source>
        <dbReference type="Ensembl" id="ENSLACP00000018572.1"/>
    </source>
</evidence>
<name>H3B9K1_LATCH</name>
<dbReference type="PROSITE" id="PS50835">
    <property type="entry name" value="IG_LIKE"/>
    <property type="match status" value="1"/>
</dbReference>
<dbReference type="HOGENOM" id="CLU_332308_0_0_1"/>
<dbReference type="InterPro" id="IPR050958">
    <property type="entry name" value="Cell_Adh-Cytoskel_Orgn"/>
</dbReference>
<evidence type="ECO:0000256" key="2">
    <source>
        <dbReference type="ARBA" id="ARBA00022490"/>
    </source>
</evidence>
<evidence type="ECO:0000256" key="4">
    <source>
        <dbReference type="ARBA" id="ARBA00023157"/>
    </source>
</evidence>
<proteinExistence type="predicted"/>
<feature type="compositionally biased region" description="Basic and acidic residues" evidence="6">
    <location>
        <begin position="297"/>
        <end position="309"/>
    </location>
</feature>
<feature type="region of interest" description="Disordered" evidence="6">
    <location>
        <begin position="523"/>
        <end position="574"/>
    </location>
</feature>
<evidence type="ECO:0000256" key="3">
    <source>
        <dbReference type="ARBA" id="ARBA00022729"/>
    </source>
</evidence>
<feature type="compositionally biased region" description="Basic residues" evidence="6">
    <location>
        <begin position="543"/>
        <end position="553"/>
    </location>
</feature>
<dbReference type="SMART" id="SM00409">
    <property type="entry name" value="IG"/>
    <property type="match status" value="1"/>
</dbReference>
<keyword evidence="4" id="KW-1015">Disulfide bond</keyword>
<dbReference type="Ensembl" id="ENSLACT00000018705.1">
    <property type="protein sequence ID" value="ENSLACP00000018572.1"/>
    <property type="gene ID" value="ENSLACG00000016353.1"/>
</dbReference>
<dbReference type="PANTHER" id="PTHR45080:SF8">
    <property type="entry name" value="IG-LIKE DOMAIN-CONTAINING PROTEIN"/>
    <property type="match status" value="1"/>
</dbReference>
<dbReference type="InterPro" id="IPR003599">
    <property type="entry name" value="Ig_sub"/>
</dbReference>
<feature type="compositionally biased region" description="Basic and acidic residues" evidence="6">
    <location>
        <begin position="523"/>
        <end position="532"/>
    </location>
</feature>
<keyword evidence="2" id="KW-0963">Cytoplasm</keyword>
<evidence type="ECO:0000259" key="7">
    <source>
        <dbReference type="PROSITE" id="PS50835"/>
    </source>
</evidence>
<dbReference type="InterPro" id="IPR013098">
    <property type="entry name" value="Ig_I-set"/>
</dbReference>
<dbReference type="STRING" id="7897.ENSLACP00000018572"/>
<sequence length="767" mass="84159">DSIMDTSPLETTPTSPQSFSHLEEQSDWSGSQQTVVEKELSTYPSHLQEAPCSDISRQAANAQPPSSMPIRHLGVEPLIRASRANLARPAWGSEESLSVISDSYGSTFSLYRGKTFSIPISLSEDGFRKEPYGDRTPDLYQRKVRDTSKTEAQQPTWRPSVLPPPSPAASAPSGTSQQGSRTTLSGPSGQPSTPLTPRKKILTPAEYQDNVPEEFEEKVKKPKSSALSQTSTQESRPQTPLSETSSKVSVLRPSPKLVRSGSKIFDKVKYYEERRKSFDQSDSPFPVHSWLPFRKSRSFDQPDANERGGRGVTPETSTEDLREIRSEYGGATQRRTMFKQKASSFDERSKFASRVHDIEHKFSEELSRIKKTVSKQQMARSQELLRLGVKGGPGPRPVMAFKCEPSSTLGTHSITTQKPKLAVAPMSQAVGGEQPQPTAVVTVRKGAEDWEPPVMTVSRKPLERSSVLTNKPAEMEETEAVDHKTKVQAPVASPSPRPVVLPQILVGASKEIEDVSMEDVEKGHVKVGERKGKMGALQEGKVTRSKGKSKRLRPTSPETAESSDDSYVSAGEDPLEPPVFEIPIQDTVVTAGSEVLLKCILTGNPLPEVCWKKDNIILKSCPTHLIKAEGERHTLLIQRASLSDAGVYCISASNEEGMSSSSATLKVKPGERGSTSLRFSFPITSDEEYLSPLEEGVEFGVASYRTVPTMKIQDAMDRNACEPRSPIEAHFKAPPTLEVSLCDQSVTEGQDVTLSVRVQGEPKPMIY</sequence>
<keyword evidence="5" id="KW-0393">Immunoglobulin domain</keyword>
<dbReference type="InterPro" id="IPR007110">
    <property type="entry name" value="Ig-like_dom"/>
</dbReference>
<reference evidence="8" key="3">
    <citation type="submission" date="2025-09" db="UniProtKB">
        <authorList>
            <consortium name="Ensembl"/>
        </authorList>
    </citation>
    <scope>IDENTIFICATION</scope>
</reference>
<dbReference type="eggNOG" id="ENOG502SKST">
    <property type="taxonomic scope" value="Eukaryota"/>
</dbReference>
<feature type="compositionally biased region" description="Polar residues" evidence="6">
    <location>
        <begin position="174"/>
        <end position="195"/>
    </location>
</feature>
<protein>
    <recommendedName>
        <fullName evidence="7">Ig-like domain-containing protein</fullName>
    </recommendedName>
</protein>
<dbReference type="EMBL" id="AFYH01068084">
    <property type="status" value="NOT_ANNOTATED_CDS"/>
    <property type="molecule type" value="Genomic_DNA"/>
</dbReference>
<evidence type="ECO:0000256" key="1">
    <source>
        <dbReference type="ARBA" id="ARBA00004496"/>
    </source>
</evidence>
<feature type="region of interest" description="Disordered" evidence="6">
    <location>
        <begin position="1"/>
        <end position="34"/>
    </location>
</feature>
<dbReference type="Gene3D" id="2.60.40.10">
    <property type="entry name" value="Immunoglobulins"/>
    <property type="match status" value="1"/>
</dbReference>
<feature type="region of interest" description="Disordered" evidence="6">
    <location>
        <begin position="122"/>
        <end position="256"/>
    </location>
</feature>
<dbReference type="AlphaFoldDB" id="H3B9K1"/>
<dbReference type="GO" id="GO:0007156">
    <property type="term" value="P:homophilic cell adhesion via plasma membrane adhesion molecules"/>
    <property type="evidence" value="ECO:0007669"/>
    <property type="project" value="TreeGrafter"/>
</dbReference>
<dbReference type="EMBL" id="AFYH01068086">
    <property type="status" value="NOT_ANNOTATED_CDS"/>
    <property type="molecule type" value="Genomic_DNA"/>
</dbReference>
<keyword evidence="9" id="KW-1185">Reference proteome</keyword>
<dbReference type="SMART" id="SM00408">
    <property type="entry name" value="IGc2"/>
    <property type="match status" value="1"/>
</dbReference>
<dbReference type="InterPro" id="IPR003598">
    <property type="entry name" value="Ig_sub2"/>
</dbReference>
<feature type="compositionally biased region" description="Polar residues" evidence="6">
    <location>
        <begin position="1"/>
        <end position="20"/>
    </location>
</feature>
<feature type="compositionally biased region" description="Basic and acidic residues" evidence="6">
    <location>
        <begin position="125"/>
        <end position="149"/>
    </location>
</feature>
<dbReference type="GeneTree" id="ENSGT00940000161126"/>
<keyword evidence="3" id="KW-0732">Signal</keyword>
<dbReference type="PANTHER" id="PTHR45080">
    <property type="entry name" value="CONTACTIN 5"/>
    <property type="match status" value="1"/>
</dbReference>
<evidence type="ECO:0000313" key="9">
    <source>
        <dbReference type="Proteomes" id="UP000008672"/>
    </source>
</evidence>
<dbReference type="OMA" id="TPTWPWP"/>
<feature type="compositionally biased region" description="Polar residues" evidence="6">
    <location>
        <begin position="225"/>
        <end position="248"/>
    </location>
</feature>
<dbReference type="EMBL" id="AFYH01068085">
    <property type="status" value="NOT_ANNOTATED_CDS"/>
    <property type="molecule type" value="Genomic_DNA"/>
</dbReference>
<reference evidence="8" key="2">
    <citation type="submission" date="2025-08" db="UniProtKB">
        <authorList>
            <consortium name="Ensembl"/>
        </authorList>
    </citation>
    <scope>IDENTIFICATION</scope>
</reference>
<dbReference type="GO" id="GO:0005886">
    <property type="term" value="C:plasma membrane"/>
    <property type="evidence" value="ECO:0007669"/>
    <property type="project" value="TreeGrafter"/>
</dbReference>
<dbReference type="InterPro" id="IPR013783">
    <property type="entry name" value="Ig-like_fold"/>
</dbReference>
<feature type="region of interest" description="Disordered" evidence="6">
    <location>
        <begin position="458"/>
        <end position="495"/>
    </location>
</feature>
<organism evidence="8 9">
    <name type="scientific">Latimeria chalumnae</name>
    <name type="common">Coelacanth</name>
    <dbReference type="NCBI Taxonomy" id="7897"/>
    <lineage>
        <taxon>Eukaryota</taxon>
        <taxon>Metazoa</taxon>
        <taxon>Chordata</taxon>
        <taxon>Craniata</taxon>
        <taxon>Vertebrata</taxon>
        <taxon>Euteleostomi</taxon>
        <taxon>Coelacanthiformes</taxon>
        <taxon>Coelacanthidae</taxon>
        <taxon>Latimeria</taxon>
    </lineage>
</organism>
<dbReference type="Pfam" id="PF07679">
    <property type="entry name" value="I-set"/>
    <property type="match status" value="1"/>
</dbReference>
<dbReference type="Proteomes" id="UP000008672">
    <property type="component" value="Unassembled WGS sequence"/>
</dbReference>
<evidence type="ECO:0000256" key="5">
    <source>
        <dbReference type="ARBA" id="ARBA00023319"/>
    </source>
</evidence>
<dbReference type="InterPro" id="IPR036179">
    <property type="entry name" value="Ig-like_dom_sf"/>
</dbReference>
<dbReference type="SUPFAM" id="SSF48726">
    <property type="entry name" value="Immunoglobulin"/>
    <property type="match status" value="1"/>
</dbReference>
<dbReference type="InParanoid" id="H3B9K1"/>